<dbReference type="AlphaFoldDB" id="M1K3S7"/>
<protein>
    <submittedName>
        <fullName evidence="2">Uncharacterized protein</fullName>
    </submittedName>
</protein>
<dbReference type="VEuPathDB" id="MicrosporidiaDB:M970_020250"/>
<dbReference type="VEuPathDB" id="MicrosporidiaDB:AEWR_020250"/>
<name>M1K3S7_ENCCN</name>
<proteinExistence type="predicted"/>
<dbReference type="VEuPathDB" id="MicrosporidiaDB:ECU02_0320"/>
<organism evidence="2">
    <name type="scientific">Encephalitozoon cuniculi</name>
    <name type="common">Microsporidian parasite</name>
    <dbReference type="NCBI Taxonomy" id="6035"/>
    <lineage>
        <taxon>Eukaryota</taxon>
        <taxon>Fungi</taxon>
        <taxon>Fungi incertae sedis</taxon>
        <taxon>Microsporidia</taxon>
        <taxon>Unikaryonidae</taxon>
        <taxon>Encephalitozoon</taxon>
    </lineage>
</organism>
<dbReference type="VEuPathDB" id="MicrosporidiaDB:AEWD_020270"/>
<gene>
    <name evidence="2" type="ORF">ECU02_0320</name>
</gene>
<sequence>MVEDEARGVLFILNESLVANGSLSPDHRKCLEKMISLIDEDPVLLGLLDEWRFLERQFPCLLRDSADKHEAVALATRVLQYRSSLPALFMTRKGGFLLSETLYDSMDDSQGIIAFCEEASKKNSLFPGVLYDCGFFILLNSLVSEETARFYSSIFAYKIHEGEGRHAEGRGEEMMHEIRRRYFDPEIAFTDRGHLSFRKPPSLHRVGHQVLKDIFDDIYNTAFFSLLDLGLDKNLHLMNYCEWDYFFLCGSPELRELVASGNYLAIRLYRRMLESFGKCTRAGLHLSKVEDEDLMAHITKLLECKDAHMTMECALVLYNYYQLFGWSLDKRQFSENRIREIFSLLEYSYTNCQCFQECVYGRSDDSAAMGMEDSQRAKCLVDCNTMKILSLLSNIYSCADKRYFYKPSFLVLMRTWSDVFSRHKCWDCVLFTTFFTDVLELFRANPYNIARIIFPFKRSRRRPKGIVDEVSDKENSSCFPRLANGIDPPEIEDLDE</sequence>
<evidence type="ECO:0000313" key="2">
    <source>
        <dbReference type="EMBL" id="AGE95538.1"/>
    </source>
</evidence>
<feature type="region of interest" description="Disordered" evidence="1">
    <location>
        <begin position="471"/>
        <end position="496"/>
    </location>
</feature>
<reference evidence="2" key="1">
    <citation type="journal article" date="2013" name="Eukaryot. Cell">
        <title>Extremely Reduced Levels of Heterozygosity in the Vertebrate Pathogen Encephalitozoon cuniculi.</title>
        <authorList>
            <person name="Selman M."/>
            <person name="Sak B."/>
            <person name="Kvac M."/>
            <person name="Farinelli L."/>
            <person name="Weiss L.M."/>
            <person name="Corradi N."/>
        </authorList>
    </citation>
    <scope>NUCLEOTIDE SEQUENCE</scope>
</reference>
<dbReference type="VEuPathDB" id="MicrosporidiaDB:AEWQ_020240"/>
<accession>M1K3S7</accession>
<evidence type="ECO:0000256" key="1">
    <source>
        <dbReference type="SAM" id="MobiDB-lite"/>
    </source>
</evidence>
<dbReference type="EMBL" id="KC513608">
    <property type="protein sequence ID" value="AGE95538.1"/>
    <property type="molecule type" value="Genomic_DNA"/>
</dbReference>